<keyword evidence="9" id="KW-1015">Disulfide bond</keyword>
<keyword evidence="4 12" id="KW-0285">Flavoprotein</keyword>
<dbReference type="RefSeq" id="WP_167706000.1">
    <property type="nucleotide sequence ID" value="NZ_HG992337.1"/>
</dbReference>
<dbReference type="PROSITE" id="PS00189">
    <property type="entry name" value="LIPOYL"/>
    <property type="match status" value="1"/>
</dbReference>
<dbReference type="InterPro" id="IPR023753">
    <property type="entry name" value="FAD/NAD-binding_dom"/>
</dbReference>
<proteinExistence type="inferred from homology"/>
<dbReference type="PROSITE" id="PS50968">
    <property type="entry name" value="BIOTINYL_LIPOYL"/>
    <property type="match status" value="1"/>
</dbReference>
<reference evidence="15 16" key="1">
    <citation type="submission" date="2021-02" db="EMBL/GenBank/DDBJ databases">
        <authorList>
            <person name="Pothier F. J."/>
        </authorList>
    </citation>
    <scope>NUCLEOTIDE SEQUENCE [LARGE SCALE GENOMIC DNA]</scope>
    <source>
        <strain evidence="15 16">1314c</strain>
    </source>
</reference>
<dbReference type="InterPro" id="IPR011053">
    <property type="entry name" value="Single_hybrid_motif"/>
</dbReference>
<comment type="miscellaneous">
    <text evidence="12">The active site is a redox-active disulfide bond.</text>
</comment>
<dbReference type="NCBIfam" id="TIGR01350">
    <property type="entry name" value="lipoamide_DH"/>
    <property type="match status" value="1"/>
</dbReference>
<evidence type="ECO:0000256" key="4">
    <source>
        <dbReference type="ARBA" id="ARBA00022630"/>
    </source>
</evidence>
<evidence type="ECO:0000256" key="1">
    <source>
        <dbReference type="ARBA" id="ARBA00001938"/>
    </source>
</evidence>
<dbReference type="Pfam" id="PF00364">
    <property type="entry name" value="Biotin_lipoyl"/>
    <property type="match status" value="1"/>
</dbReference>
<dbReference type="EMBL" id="HG992337">
    <property type="protein sequence ID" value="CAE6823156.1"/>
    <property type="molecule type" value="Genomic_DNA"/>
</dbReference>
<dbReference type="PANTHER" id="PTHR22912:SF160">
    <property type="entry name" value="DIHYDROLIPOYL DEHYDROGENASE"/>
    <property type="match status" value="1"/>
</dbReference>
<dbReference type="SUPFAM" id="SSF51905">
    <property type="entry name" value="FAD/NAD(P)-binding domain"/>
    <property type="match status" value="1"/>
</dbReference>
<comment type="cofactor">
    <cofactor evidence="12">
        <name>FAD</name>
        <dbReference type="ChEBI" id="CHEBI:57692"/>
    </cofactor>
    <text evidence="12">Binds 1 FAD per subunit.</text>
</comment>
<dbReference type="Proteomes" id="UP000835242">
    <property type="component" value="Chromosome"/>
</dbReference>
<gene>
    <name evidence="15" type="primary">sthA</name>
    <name evidence="15" type="ORF">XA1314C_33860</name>
</gene>
<dbReference type="InterPro" id="IPR016156">
    <property type="entry name" value="FAD/NAD-linked_Rdtase_dimer_sf"/>
</dbReference>
<evidence type="ECO:0000256" key="3">
    <source>
        <dbReference type="ARBA" id="ARBA00012608"/>
    </source>
</evidence>
<dbReference type="Pfam" id="PF02852">
    <property type="entry name" value="Pyr_redox_dim"/>
    <property type="match status" value="1"/>
</dbReference>
<dbReference type="SUPFAM" id="SSF55424">
    <property type="entry name" value="FAD/NAD-linked reductases, dimerisation (C-terminal) domain"/>
    <property type="match status" value="1"/>
</dbReference>
<dbReference type="Gene3D" id="3.30.390.30">
    <property type="match status" value="1"/>
</dbReference>
<dbReference type="InterPro" id="IPR000089">
    <property type="entry name" value="Biotin_lipoyl"/>
</dbReference>
<organism evidence="15 16">
    <name type="scientific">Xanthomonas arboricola</name>
    <dbReference type="NCBI Taxonomy" id="56448"/>
    <lineage>
        <taxon>Bacteria</taxon>
        <taxon>Pseudomonadati</taxon>
        <taxon>Pseudomonadota</taxon>
        <taxon>Gammaproteobacteria</taxon>
        <taxon>Lysobacterales</taxon>
        <taxon>Lysobacteraceae</taxon>
        <taxon>Xanthomonas</taxon>
    </lineage>
</organism>
<evidence type="ECO:0000256" key="8">
    <source>
        <dbReference type="ARBA" id="ARBA00023027"/>
    </source>
</evidence>
<evidence type="ECO:0000256" key="5">
    <source>
        <dbReference type="ARBA" id="ARBA00022823"/>
    </source>
</evidence>
<evidence type="ECO:0000256" key="13">
    <source>
        <dbReference type="SAM" id="MobiDB-lite"/>
    </source>
</evidence>
<keyword evidence="5" id="KW-0450">Lipoyl</keyword>
<comment type="catalytic activity">
    <reaction evidence="11 12">
        <text>N(6)-[(R)-dihydrolipoyl]-L-lysyl-[protein] + NAD(+) = N(6)-[(R)-lipoyl]-L-lysyl-[protein] + NADH + H(+)</text>
        <dbReference type="Rhea" id="RHEA:15045"/>
        <dbReference type="Rhea" id="RHEA-COMP:10474"/>
        <dbReference type="Rhea" id="RHEA-COMP:10475"/>
        <dbReference type="ChEBI" id="CHEBI:15378"/>
        <dbReference type="ChEBI" id="CHEBI:57540"/>
        <dbReference type="ChEBI" id="CHEBI:57945"/>
        <dbReference type="ChEBI" id="CHEBI:83099"/>
        <dbReference type="ChEBI" id="CHEBI:83100"/>
        <dbReference type="EC" id="1.8.1.4"/>
    </reaction>
</comment>
<dbReference type="AlphaFoldDB" id="A0AAU9IGM9"/>
<evidence type="ECO:0000256" key="10">
    <source>
        <dbReference type="ARBA" id="ARBA00023284"/>
    </source>
</evidence>
<keyword evidence="6 12" id="KW-0274">FAD</keyword>
<evidence type="ECO:0000313" key="15">
    <source>
        <dbReference type="EMBL" id="CAE6823156.1"/>
    </source>
</evidence>
<dbReference type="FunFam" id="3.30.390.30:FF:000001">
    <property type="entry name" value="Dihydrolipoyl dehydrogenase"/>
    <property type="match status" value="1"/>
</dbReference>
<dbReference type="InterPro" id="IPR036188">
    <property type="entry name" value="FAD/NAD-bd_sf"/>
</dbReference>
<dbReference type="InterPro" id="IPR003016">
    <property type="entry name" value="2-oxoA_DH_lipoyl-BS"/>
</dbReference>
<dbReference type="SUPFAM" id="SSF51230">
    <property type="entry name" value="Single hybrid motif"/>
    <property type="match status" value="1"/>
</dbReference>
<feature type="domain" description="Lipoyl-binding" evidence="14">
    <location>
        <begin position="3"/>
        <end position="77"/>
    </location>
</feature>
<sequence>MAVIEIKVPDIGDYSDVPVIEVLVAVGDSVVKDQGLVTLESDKATLEVPSSAAGVVKELKVKVGDSLSEGALVLLLEAESEAAAPAAPAKADSKPAPAAAAPAAAPGSKPPVTPSHRAPAEPAPSKPALASGKPADIECKMVVLGAGPGGYTAAFRAADLGLDTVLIERYASLGGVCLNVGCIPSKALLHAAAVIDEVAHAGDFGVDFGQPKITLDKLREYKEKVVGKLTGGLASMAKQRKVRTVTGVASFVSPNELEIVGDDGKTQLLRFEHCIIAAGSQAVKLPNFPWDDKRVMDSTDALELHDIPKTLLVVGGGIIGLEMATVYSALGSKVTVVEFMDQLMPGADKDLVKPLADRLKKQGVEVHLKTKATDVKADASGITVSFEAATEGEKPGLQATAYDRVLVAVGRTPNGKKIGADKAGVTITERGFIPVDRQMRTNVPHIFAIGDIVGNPMLAHKATHEGKLAAEVAAGEKKEWVARVIPSVAYTNPEIAWVGVTETEAKAKGLKVGVAKFPWAASGRAIGIGRTEGFTKLIFDEETHRVIGGAIVGVHAGDLLAEIGLAIEMGAEAEDIGHTIHAHPTLSESVGMAAEVYDGTITDLYIPKKK</sequence>
<dbReference type="PRINTS" id="PR00411">
    <property type="entry name" value="PNDRDTASEI"/>
</dbReference>
<dbReference type="GO" id="GO:0006103">
    <property type="term" value="P:2-oxoglutarate metabolic process"/>
    <property type="evidence" value="ECO:0007669"/>
    <property type="project" value="TreeGrafter"/>
</dbReference>
<dbReference type="FunFam" id="2.40.50.100:FF:000009">
    <property type="entry name" value="Acetyltransferase component of pyruvate dehydrogenase complex"/>
    <property type="match status" value="1"/>
</dbReference>
<evidence type="ECO:0000256" key="12">
    <source>
        <dbReference type="RuleBase" id="RU003692"/>
    </source>
</evidence>
<dbReference type="InterPro" id="IPR050151">
    <property type="entry name" value="Class-I_Pyr_Nuc-Dis_Oxidored"/>
</dbReference>
<dbReference type="GO" id="GO:0004148">
    <property type="term" value="F:dihydrolipoyl dehydrogenase (NADH) activity"/>
    <property type="evidence" value="ECO:0007669"/>
    <property type="project" value="UniProtKB-EC"/>
</dbReference>
<evidence type="ECO:0000256" key="7">
    <source>
        <dbReference type="ARBA" id="ARBA00023002"/>
    </source>
</evidence>
<evidence type="ECO:0000313" key="16">
    <source>
        <dbReference type="Proteomes" id="UP000835242"/>
    </source>
</evidence>
<comment type="similarity">
    <text evidence="2 12">Belongs to the class-I pyridine nucleotide-disulfide oxidoreductase family.</text>
</comment>
<keyword evidence="8 12" id="KW-0520">NAD</keyword>
<evidence type="ECO:0000256" key="6">
    <source>
        <dbReference type="ARBA" id="ARBA00022827"/>
    </source>
</evidence>
<dbReference type="InterPro" id="IPR006258">
    <property type="entry name" value="Lipoamide_DH"/>
</dbReference>
<dbReference type="EMBL" id="HG992337">
    <property type="protein sequence ID" value="CAE6823174.1"/>
    <property type="molecule type" value="Genomic_DNA"/>
</dbReference>
<feature type="region of interest" description="Disordered" evidence="13">
    <location>
        <begin position="86"/>
        <end position="131"/>
    </location>
</feature>
<dbReference type="InterPro" id="IPR012999">
    <property type="entry name" value="Pyr_OxRdtase_I_AS"/>
</dbReference>
<dbReference type="Gene3D" id="2.40.50.100">
    <property type="match status" value="1"/>
</dbReference>
<dbReference type="PANTHER" id="PTHR22912">
    <property type="entry name" value="DISULFIDE OXIDOREDUCTASE"/>
    <property type="match status" value="1"/>
</dbReference>
<dbReference type="PROSITE" id="PS00076">
    <property type="entry name" value="PYRIDINE_REDOX_1"/>
    <property type="match status" value="1"/>
</dbReference>
<name>A0AAU9IGM9_9XANT</name>
<accession>A0AAU9IGM9</accession>
<evidence type="ECO:0000259" key="14">
    <source>
        <dbReference type="PROSITE" id="PS50968"/>
    </source>
</evidence>
<protein>
    <recommendedName>
        <fullName evidence="3 12">Dihydrolipoyl dehydrogenase</fullName>
        <ecNumber evidence="3 12">1.8.1.4</ecNumber>
    </recommendedName>
</protein>
<dbReference type="Gene3D" id="3.50.50.60">
    <property type="entry name" value="FAD/NAD(P)-binding domain"/>
    <property type="match status" value="2"/>
</dbReference>
<dbReference type="EC" id="1.8.1.4" evidence="3 12"/>
<keyword evidence="7 12" id="KW-0560">Oxidoreductase</keyword>
<dbReference type="CDD" id="cd06849">
    <property type="entry name" value="lipoyl_domain"/>
    <property type="match status" value="1"/>
</dbReference>
<evidence type="ECO:0000256" key="9">
    <source>
        <dbReference type="ARBA" id="ARBA00023157"/>
    </source>
</evidence>
<evidence type="ECO:0000256" key="11">
    <source>
        <dbReference type="ARBA" id="ARBA00049187"/>
    </source>
</evidence>
<evidence type="ECO:0000256" key="2">
    <source>
        <dbReference type="ARBA" id="ARBA00007532"/>
    </source>
</evidence>
<dbReference type="PRINTS" id="PR00368">
    <property type="entry name" value="FADPNR"/>
</dbReference>
<dbReference type="Pfam" id="PF07992">
    <property type="entry name" value="Pyr_redox_2"/>
    <property type="match status" value="1"/>
</dbReference>
<comment type="cofactor">
    <cofactor evidence="1">
        <name>(R)-lipoate</name>
        <dbReference type="ChEBI" id="CHEBI:83088"/>
    </cofactor>
</comment>
<dbReference type="InterPro" id="IPR004099">
    <property type="entry name" value="Pyr_nucl-diS_OxRdtase_dimer"/>
</dbReference>
<keyword evidence="10 12" id="KW-0676">Redox-active center</keyword>
<feature type="compositionally biased region" description="Low complexity" evidence="13">
    <location>
        <begin position="86"/>
        <end position="107"/>
    </location>
</feature>
<dbReference type="GO" id="GO:0050660">
    <property type="term" value="F:flavin adenine dinucleotide binding"/>
    <property type="evidence" value="ECO:0007669"/>
    <property type="project" value="InterPro"/>
</dbReference>